<evidence type="ECO:0000313" key="4">
    <source>
        <dbReference type="Proteomes" id="UP000657385"/>
    </source>
</evidence>
<evidence type="ECO:0000256" key="1">
    <source>
        <dbReference type="SAM" id="Phobius"/>
    </source>
</evidence>
<dbReference type="Proteomes" id="UP000657385">
    <property type="component" value="Unassembled WGS sequence"/>
</dbReference>
<dbReference type="RefSeq" id="WP_196196802.1">
    <property type="nucleotide sequence ID" value="NZ_JADPRT010000012.1"/>
</dbReference>
<feature type="transmembrane region" description="Helical" evidence="1">
    <location>
        <begin position="146"/>
        <end position="165"/>
    </location>
</feature>
<feature type="transmembrane region" description="Helical" evidence="1">
    <location>
        <begin position="172"/>
        <end position="192"/>
    </location>
</feature>
<keyword evidence="1" id="KW-0812">Transmembrane</keyword>
<organism evidence="2 4">
    <name type="scientific">Streptacidiphilus fuscans</name>
    <dbReference type="NCBI Taxonomy" id="2789292"/>
    <lineage>
        <taxon>Bacteria</taxon>
        <taxon>Bacillati</taxon>
        <taxon>Actinomycetota</taxon>
        <taxon>Actinomycetes</taxon>
        <taxon>Kitasatosporales</taxon>
        <taxon>Streptomycetaceae</taxon>
        <taxon>Streptacidiphilus</taxon>
    </lineage>
</organism>
<gene>
    <name evidence="2" type="ORF">I2501_26875</name>
    <name evidence="3" type="ORF">I2501_33095</name>
</gene>
<keyword evidence="1" id="KW-0472">Membrane</keyword>
<accession>A0A931B7P3</accession>
<dbReference type="AlphaFoldDB" id="A0A931B7P3"/>
<dbReference type="EMBL" id="JADPRT010000019">
    <property type="protein sequence ID" value="MBF9072862.1"/>
    <property type="molecule type" value="Genomic_DNA"/>
</dbReference>
<proteinExistence type="predicted"/>
<keyword evidence="4" id="KW-1185">Reference proteome</keyword>
<evidence type="ECO:0000313" key="2">
    <source>
        <dbReference type="EMBL" id="MBF9071651.1"/>
    </source>
</evidence>
<evidence type="ECO:0000313" key="3">
    <source>
        <dbReference type="EMBL" id="MBF9072862.1"/>
    </source>
</evidence>
<protein>
    <submittedName>
        <fullName evidence="2">Uncharacterized protein</fullName>
    </submittedName>
</protein>
<name>A0A931B7P3_9ACTN</name>
<sequence>MAAFSEAQYKSVVNDLTSGLGDLSAKLATVPGKTSAAANRWWIPEPVAEAIVWCGNKLIELGEWLLKNIKELLEGAVAPVYMFIHGYQWESIKGIANSVSGNIQPSVLGATGSWQGDAATAYGNEITPQSTAAASIGTMADSTSTALYVCAGAGLAFYIALGAIVVKFIGALATAIIALGTAVFSWAGLLIVVEEAGVNTGLIGAAVAGLLTVLGAEANEMGALHGTAVGSTAFPLGHWPVAIAGT</sequence>
<keyword evidence="1" id="KW-1133">Transmembrane helix</keyword>
<reference evidence="2" key="1">
    <citation type="submission" date="2020-11" db="EMBL/GenBank/DDBJ databases">
        <title>Isolation and identification of active actinomycetes.</title>
        <authorList>
            <person name="Yu B."/>
        </authorList>
    </citation>
    <scope>NUCLEOTIDE SEQUENCE</scope>
    <source>
        <strain evidence="2">NEAU-YB345</strain>
    </source>
</reference>
<dbReference type="EMBL" id="JADPRT010000012">
    <property type="protein sequence ID" value="MBF9071651.1"/>
    <property type="molecule type" value="Genomic_DNA"/>
</dbReference>
<comment type="caution">
    <text evidence="2">The sequence shown here is derived from an EMBL/GenBank/DDBJ whole genome shotgun (WGS) entry which is preliminary data.</text>
</comment>